<keyword evidence="1" id="KW-0472">Membrane</keyword>
<dbReference type="AlphaFoldDB" id="A0A6A5UE24"/>
<dbReference type="EMBL" id="ML976978">
    <property type="protein sequence ID" value="KAF1963171.1"/>
    <property type="molecule type" value="Genomic_DNA"/>
</dbReference>
<organism evidence="2 3">
    <name type="scientific">Byssothecium circinans</name>
    <dbReference type="NCBI Taxonomy" id="147558"/>
    <lineage>
        <taxon>Eukaryota</taxon>
        <taxon>Fungi</taxon>
        <taxon>Dikarya</taxon>
        <taxon>Ascomycota</taxon>
        <taxon>Pezizomycotina</taxon>
        <taxon>Dothideomycetes</taxon>
        <taxon>Pleosporomycetidae</taxon>
        <taxon>Pleosporales</taxon>
        <taxon>Massarineae</taxon>
        <taxon>Massarinaceae</taxon>
        <taxon>Byssothecium</taxon>
    </lineage>
</organism>
<reference evidence="2" key="1">
    <citation type="journal article" date="2020" name="Stud. Mycol.">
        <title>101 Dothideomycetes genomes: a test case for predicting lifestyles and emergence of pathogens.</title>
        <authorList>
            <person name="Haridas S."/>
            <person name="Albert R."/>
            <person name="Binder M."/>
            <person name="Bloem J."/>
            <person name="Labutti K."/>
            <person name="Salamov A."/>
            <person name="Andreopoulos B."/>
            <person name="Baker S."/>
            <person name="Barry K."/>
            <person name="Bills G."/>
            <person name="Bluhm B."/>
            <person name="Cannon C."/>
            <person name="Castanera R."/>
            <person name="Culley D."/>
            <person name="Daum C."/>
            <person name="Ezra D."/>
            <person name="Gonzalez J."/>
            <person name="Henrissat B."/>
            <person name="Kuo A."/>
            <person name="Liang C."/>
            <person name="Lipzen A."/>
            <person name="Lutzoni F."/>
            <person name="Magnuson J."/>
            <person name="Mondo S."/>
            <person name="Nolan M."/>
            <person name="Ohm R."/>
            <person name="Pangilinan J."/>
            <person name="Park H.-J."/>
            <person name="Ramirez L."/>
            <person name="Alfaro M."/>
            <person name="Sun H."/>
            <person name="Tritt A."/>
            <person name="Yoshinaga Y."/>
            <person name="Zwiers L.-H."/>
            <person name="Turgeon B."/>
            <person name="Goodwin S."/>
            <person name="Spatafora J."/>
            <person name="Crous P."/>
            <person name="Grigoriev I."/>
        </authorList>
    </citation>
    <scope>NUCLEOTIDE SEQUENCE</scope>
    <source>
        <strain evidence="2">CBS 675.92</strain>
    </source>
</reference>
<keyword evidence="1" id="KW-1133">Transmembrane helix</keyword>
<evidence type="ECO:0000313" key="3">
    <source>
        <dbReference type="Proteomes" id="UP000800035"/>
    </source>
</evidence>
<evidence type="ECO:0000256" key="1">
    <source>
        <dbReference type="SAM" id="Phobius"/>
    </source>
</evidence>
<name>A0A6A5UE24_9PLEO</name>
<feature type="transmembrane region" description="Helical" evidence="1">
    <location>
        <begin position="23"/>
        <end position="47"/>
    </location>
</feature>
<dbReference type="Proteomes" id="UP000800035">
    <property type="component" value="Unassembled WGS sequence"/>
</dbReference>
<keyword evidence="1" id="KW-0812">Transmembrane</keyword>
<protein>
    <submittedName>
        <fullName evidence="2">Uncharacterized protein</fullName>
    </submittedName>
</protein>
<evidence type="ECO:0000313" key="2">
    <source>
        <dbReference type="EMBL" id="KAF1963171.1"/>
    </source>
</evidence>
<keyword evidence="3" id="KW-1185">Reference proteome</keyword>
<gene>
    <name evidence="2" type="ORF">CC80DRAFT_487565</name>
</gene>
<sequence length="76" mass="8472">MEEQAQECEHECNRIKILVTNEYIPFATVLFQAVSSAMGLPFVLAGLTAGRVEKRIDDKYQARDGAKLGEEQISRG</sequence>
<proteinExistence type="predicted"/>
<accession>A0A6A5UE24</accession>